<dbReference type="EMBL" id="GBRH01221142">
    <property type="protein sequence ID" value="JAD76753.1"/>
    <property type="molecule type" value="Transcribed_RNA"/>
</dbReference>
<feature type="region of interest" description="Disordered" evidence="1">
    <location>
        <begin position="92"/>
        <end position="111"/>
    </location>
</feature>
<protein>
    <submittedName>
        <fullName evidence="2">Uncharacterized protein</fullName>
    </submittedName>
</protein>
<accession>A0A0A9CQN5</accession>
<sequence>MVLFDGHRVLVLLHSNGVLHDSHRVLVLLCCDRVLTGSRGSSWNIGGGGEARPCHLAGDALLGSGEEGCWRGGRAAMDLGDRVALGCSVRRRARQRGSATAASVDGDGGFR</sequence>
<evidence type="ECO:0000256" key="1">
    <source>
        <dbReference type="SAM" id="MobiDB-lite"/>
    </source>
</evidence>
<organism evidence="2">
    <name type="scientific">Arundo donax</name>
    <name type="common">Giant reed</name>
    <name type="synonym">Donax arundinaceus</name>
    <dbReference type="NCBI Taxonomy" id="35708"/>
    <lineage>
        <taxon>Eukaryota</taxon>
        <taxon>Viridiplantae</taxon>
        <taxon>Streptophyta</taxon>
        <taxon>Embryophyta</taxon>
        <taxon>Tracheophyta</taxon>
        <taxon>Spermatophyta</taxon>
        <taxon>Magnoliopsida</taxon>
        <taxon>Liliopsida</taxon>
        <taxon>Poales</taxon>
        <taxon>Poaceae</taxon>
        <taxon>PACMAD clade</taxon>
        <taxon>Arundinoideae</taxon>
        <taxon>Arundineae</taxon>
        <taxon>Arundo</taxon>
    </lineage>
</organism>
<name>A0A0A9CQN5_ARUDO</name>
<evidence type="ECO:0000313" key="2">
    <source>
        <dbReference type="EMBL" id="JAD76753.1"/>
    </source>
</evidence>
<reference evidence="2" key="1">
    <citation type="submission" date="2014-09" db="EMBL/GenBank/DDBJ databases">
        <authorList>
            <person name="Magalhaes I.L.F."/>
            <person name="Oliveira U."/>
            <person name="Santos F.R."/>
            <person name="Vidigal T.H.D.A."/>
            <person name="Brescovit A.D."/>
            <person name="Santos A.J."/>
        </authorList>
    </citation>
    <scope>NUCLEOTIDE SEQUENCE</scope>
    <source>
        <tissue evidence="2">Shoot tissue taken approximately 20 cm above the soil surface</tissue>
    </source>
</reference>
<proteinExistence type="predicted"/>
<reference evidence="2" key="2">
    <citation type="journal article" date="2015" name="Data Brief">
        <title>Shoot transcriptome of the giant reed, Arundo donax.</title>
        <authorList>
            <person name="Barrero R.A."/>
            <person name="Guerrero F.D."/>
            <person name="Moolhuijzen P."/>
            <person name="Goolsby J.A."/>
            <person name="Tidwell J."/>
            <person name="Bellgard S.E."/>
            <person name="Bellgard M.I."/>
        </authorList>
    </citation>
    <scope>NUCLEOTIDE SEQUENCE</scope>
    <source>
        <tissue evidence="2">Shoot tissue taken approximately 20 cm above the soil surface</tissue>
    </source>
</reference>
<dbReference type="AlphaFoldDB" id="A0A0A9CQN5"/>